<dbReference type="Proteomes" id="UP001172673">
    <property type="component" value="Unassembled WGS sequence"/>
</dbReference>
<keyword evidence="3" id="KW-1185">Reference proteome</keyword>
<protein>
    <submittedName>
        <fullName evidence="2">Uncharacterized protein</fullName>
    </submittedName>
</protein>
<feature type="compositionally biased region" description="Acidic residues" evidence="1">
    <location>
        <begin position="596"/>
        <end position="619"/>
    </location>
</feature>
<evidence type="ECO:0000313" key="2">
    <source>
        <dbReference type="EMBL" id="KAJ9602320.1"/>
    </source>
</evidence>
<gene>
    <name evidence="2" type="ORF">H2200_013175</name>
</gene>
<sequence length="692" mass="80382">MEWANSLKRTRNGSIYSETVSRLTQLKEHANKRRKTSASKEDAVPASCHLESLPVELLQQIFLTSMNGNLLTASPRVAVKLSGTKAVYRAAFLLAFYSHDINNMFDLYGLHYLVPILDVPLSSWDIRSMTRAVLNSRWCTWGQVKLWLRDNLCCAVEQLLAVAKPSKSHAIDIEKFMRGETRLGSLSGRAWWAEDVEKHSWQLETDMWDVRLERDADVYDDEMAKDVEYEQLFNHDEFTAEWTNELKFQYQMRIFGVLTVDEEKNDYPDHSIRSTDPFRYVVESAAGLNIANMEVQPSSVDFWQLLDERAFRATENAHSLREVLAIQYYLHPEDQPFKISPRLYRAAAIADVNMEENLYEERGSFVPVLYVLFQLDPLSLPRKDAALLAWAARARKRTFDFFWDVSVLRDELAEQKKKRGGVLNNLDRNRYRAKHLEHKFTYEMDWQILAYIDRGHFWKEPPPNPLVPDFREPLAWLGERISPSPKALDDAELLPFPYSSIREVDIFGENPGYDYGSRWKLEEEVMEDLYYFFEQSEEDTKNEAGPSFDRSWSNYARDLLNPSDDYHNLPKNDDYESLLQSLGTIASGARAFEFTDWDGDNDDYDDDDDGSDDDDESEDEHGSGNPPGAFCWDLLENRPLVVHRNLTDLDLAILFPNDFHPIPSKDTELIDPLFGAPKWFHPVDRPYLEELH</sequence>
<dbReference type="EMBL" id="JAPDRK010000027">
    <property type="protein sequence ID" value="KAJ9602320.1"/>
    <property type="molecule type" value="Genomic_DNA"/>
</dbReference>
<evidence type="ECO:0000256" key="1">
    <source>
        <dbReference type="SAM" id="MobiDB-lite"/>
    </source>
</evidence>
<name>A0AA38WWA3_9EURO</name>
<comment type="caution">
    <text evidence="2">The sequence shown here is derived from an EMBL/GenBank/DDBJ whole genome shotgun (WGS) entry which is preliminary data.</text>
</comment>
<dbReference type="AlphaFoldDB" id="A0AA38WWA3"/>
<feature type="region of interest" description="Disordered" evidence="1">
    <location>
        <begin position="596"/>
        <end position="628"/>
    </location>
</feature>
<accession>A0AA38WWA3</accession>
<evidence type="ECO:0000313" key="3">
    <source>
        <dbReference type="Proteomes" id="UP001172673"/>
    </source>
</evidence>
<reference evidence="2" key="1">
    <citation type="submission" date="2022-10" db="EMBL/GenBank/DDBJ databases">
        <title>Culturing micro-colonial fungi from biological soil crusts in the Mojave desert and describing Neophaeococcomyces mojavensis, and introducing the new genera and species Taxawa tesnikishii.</title>
        <authorList>
            <person name="Kurbessoian T."/>
            <person name="Stajich J.E."/>
        </authorList>
    </citation>
    <scope>NUCLEOTIDE SEQUENCE</scope>
    <source>
        <strain evidence="2">TK_41</strain>
    </source>
</reference>
<proteinExistence type="predicted"/>
<organism evidence="2 3">
    <name type="scientific">Cladophialophora chaetospira</name>
    <dbReference type="NCBI Taxonomy" id="386627"/>
    <lineage>
        <taxon>Eukaryota</taxon>
        <taxon>Fungi</taxon>
        <taxon>Dikarya</taxon>
        <taxon>Ascomycota</taxon>
        <taxon>Pezizomycotina</taxon>
        <taxon>Eurotiomycetes</taxon>
        <taxon>Chaetothyriomycetidae</taxon>
        <taxon>Chaetothyriales</taxon>
        <taxon>Herpotrichiellaceae</taxon>
        <taxon>Cladophialophora</taxon>
    </lineage>
</organism>